<dbReference type="Pfam" id="PF00403">
    <property type="entry name" value="HMA"/>
    <property type="match status" value="1"/>
</dbReference>
<organism evidence="3 4">
    <name type="scientific">Methylobacterium haplocladii</name>
    <dbReference type="NCBI Taxonomy" id="1176176"/>
    <lineage>
        <taxon>Bacteria</taxon>
        <taxon>Pseudomonadati</taxon>
        <taxon>Pseudomonadota</taxon>
        <taxon>Alphaproteobacteria</taxon>
        <taxon>Hyphomicrobiales</taxon>
        <taxon>Methylobacteriaceae</taxon>
        <taxon>Methylobacterium</taxon>
    </lineage>
</organism>
<dbReference type="InterPro" id="IPR036163">
    <property type="entry name" value="HMA_dom_sf"/>
</dbReference>
<dbReference type="EMBL" id="BJZT01000044">
    <property type="protein sequence ID" value="GEP01534.1"/>
    <property type="molecule type" value="Genomic_DNA"/>
</dbReference>
<comment type="caution">
    <text evidence="3">The sequence shown here is derived from an EMBL/GenBank/DDBJ whole genome shotgun (WGS) entry which is preliminary data.</text>
</comment>
<keyword evidence="4" id="KW-1185">Reference proteome</keyword>
<dbReference type="Proteomes" id="UP000321258">
    <property type="component" value="Unassembled WGS sequence"/>
</dbReference>
<keyword evidence="1" id="KW-0479">Metal-binding</keyword>
<dbReference type="GO" id="GO:0046872">
    <property type="term" value="F:metal ion binding"/>
    <property type="evidence" value="ECO:0007669"/>
    <property type="project" value="UniProtKB-KW"/>
</dbReference>
<gene>
    <name evidence="3" type="ORF">MHA02_39210</name>
</gene>
<dbReference type="OrthoDB" id="9801832at2"/>
<evidence type="ECO:0000313" key="3">
    <source>
        <dbReference type="EMBL" id="GEP01534.1"/>
    </source>
</evidence>
<sequence length="71" mass="6938">MFQIKVARMNCGGCAKSVTRAIQAVDTGATVAVDLAGGTVAITSHAGTPAGRFVDAVRAAGYGADALSLAG</sequence>
<evidence type="ECO:0000259" key="2">
    <source>
        <dbReference type="PROSITE" id="PS50846"/>
    </source>
</evidence>
<feature type="domain" description="HMA" evidence="2">
    <location>
        <begin position="1"/>
        <end position="65"/>
    </location>
</feature>
<dbReference type="CDD" id="cd00371">
    <property type="entry name" value="HMA"/>
    <property type="match status" value="1"/>
</dbReference>
<accession>A0A512IV01</accession>
<name>A0A512IV01_9HYPH</name>
<dbReference type="InterPro" id="IPR006121">
    <property type="entry name" value="HMA_dom"/>
</dbReference>
<dbReference type="PROSITE" id="PS01047">
    <property type="entry name" value="HMA_1"/>
    <property type="match status" value="1"/>
</dbReference>
<proteinExistence type="predicted"/>
<dbReference type="Gene3D" id="3.30.70.100">
    <property type="match status" value="1"/>
</dbReference>
<evidence type="ECO:0000256" key="1">
    <source>
        <dbReference type="ARBA" id="ARBA00022723"/>
    </source>
</evidence>
<dbReference type="RefSeq" id="WP_147081934.1">
    <property type="nucleotide sequence ID" value="NZ_BJZT01000044.1"/>
</dbReference>
<dbReference type="PROSITE" id="PS50846">
    <property type="entry name" value="HMA_2"/>
    <property type="match status" value="1"/>
</dbReference>
<reference evidence="3 4" key="1">
    <citation type="submission" date="2019-07" db="EMBL/GenBank/DDBJ databases">
        <title>Whole genome shotgun sequence of Methylobacterium haplocladii NBRC 107714.</title>
        <authorList>
            <person name="Hosoyama A."/>
            <person name="Uohara A."/>
            <person name="Ohji S."/>
            <person name="Ichikawa N."/>
        </authorList>
    </citation>
    <scope>NUCLEOTIDE SEQUENCE [LARGE SCALE GENOMIC DNA]</scope>
    <source>
        <strain evidence="3 4">NBRC 107714</strain>
    </source>
</reference>
<evidence type="ECO:0000313" key="4">
    <source>
        <dbReference type="Proteomes" id="UP000321258"/>
    </source>
</evidence>
<protein>
    <recommendedName>
        <fullName evidence="2">HMA domain-containing protein</fullName>
    </recommendedName>
</protein>
<dbReference type="AlphaFoldDB" id="A0A512IV01"/>
<dbReference type="InterPro" id="IPR017969">
    <property type="entry name" value="Heavy-metal-associated_CS"/>
</dbReference>
<dbReference type="SUPFAM" id="SSF55008">
    <property type="entry name" value="HMA, heavy metal-associated domain"/>
    <property type="match status" value="1"/>
</dbReference>